<reference evidence="4" key="1">
    <citation type="submission" date="2020-05" db="EMBL/GenBank/DDBJ databases">
        <title>WGS assembly of Panicum virgatum.</title>
        <authorList>
            <person name="Lovell J.T."/>
            <person name="Jenkins J."/>
            <person name="Shu S."/>
            <person name="Juenger T.E."/>
            <person name="Schmutz J."/>
        </authorList>
    </citation>
    <scope>NUCLEOTIDE SEQUENCE</scope>
    <source>
        <strain evidence="4">AP13</strain>
    </source>
</reference>
<evidence type="ECO:0000313" key="5">
    <source>
        <dbReference type="Proteomes" id="UP000823388"/>
    </source>
</evidence>
<evidence type="ECO:0008006" key="6">
    <source>
        <dbReference type="Google" id="ProtNLM"/>
    </source>
</evidence>
<sequence length="368" mass="38130">MDSGVGVVVVTVLQLIAVTISIQLALAAGGNTVPPALYVFGDSILDVGNNNYLPGADVPRANTPYYGVDFPGGARPTGRWSNGYNVADLIAKAMGFEMSPPAYLSLTPPSSRLVIRGLGGVNYASGGAGILDSTFAGTNIPLSKQVRNFGVTRAQMVTTLGSTTANHLLSKSLFLLAIGTNDMAAFAITHQQQHSDVAAFYSILISNYSAAITELYGMGARKFGVINVGQIGCAPLQRLQSPAGACADAVNALAAGFDGALRSLLAGLPHGLPGLAYSLGDLYGLMRATIADPRAAGLANVDAACCGGGRLGAQSGCLPNSTLCADRRSYLFWDYGHPTQRGAALVATAFYDGPARFTRPLNFKQLMC</sequence>
<keyword evidence="3" id="KW-0443">Lipid metabolism</keyword>
<dbReference type="OrthoDB" id="660417at2759"/>
<accession>A0A8T0TQH4</accession>
<keyword evidence="2" id="KW-0378">Hydrolase</keyword>
<protein>
    <recommendedName>
        <fullName evidence="6">GDSL esterase/lipase</fullName>
    </recommendedName>
</protein>
<comment type="caution">
    <text evidence="4">The sequence shown here is derived from an EMBL/GenBank/DDBJ whole genome shotgun (WGS) entry which is preliminary data.</text>
</comment>
<keyword evidence="3" id="KW-0442">Lipid degradation</keyword>
<dbReference type="InterPro" id="IPR051058">
    <property type="entry name" value="GDSL_Est/Lipase"/>
</dbReference>
<dbReference type="GO" id="GO:0016042">
    <property type="term" value="P:lipid catabolic process"/>
    <property type="evidence" value="ECO:0007669"/>
    <property type="project" value="UniProtKB-KW"/>
</dbReference>
<organism evidence="4 5">
    <name type="scientific">Panicum virgatum</name>
    <name type="common">Blackwell switchgrass</name>
    <dbReference type="NCBI Taxonomy" id="38727"/>
    <lineage>
        <taxon>Eukaryota</taxon>
        <taxon>Viridiplantae</taxon>
        <taxon>Streptophyta</taxon>
        <taxon>Embryophyta</taxon>
        <taxon>Tracheophyta</taxon>
        <taxon>Spermatophyta</taxon>
        <taxon>Magnoliopsida</taxon>
        <taxon>Liliopsida</taxon>
        <taxon>Poales</taxon>
        <taxon>Poaceae</taxon>
        <taxon>PACMAD clade</taxon>
        <taxon>Panicoideae</taxon>
        <taxon>Panicodae</taxon>
        <taxon>Paniceae</taxon>
        <taxon>Panicinae</taxon>
        <taxon>Panicum</taxon>
        <taxon>Panicum sect. Hiantes</taxon>
    </lineage>
</organism>
<dbReference type="PANTHER" id="PTHR45648">
    <property type="entry name" value="GDSL LIPASE/ACYLHYDROLASE FAMILY PROTEIN (AFU_ORTHOLOGUE AFUA_4G14700)"/>
    <property type="match status" value="1"/>
</dbReference>
<dbReference type="CDD" id="cd01837">
    <property type="entry name" value="SGNH_plant_lipase_like"/>
    <property type="match status" value="1"/>
</dbReference>
<keyword evidence="5" id="KW-1185">Reference proteome</keyword>
<dbReference type="InterPro" id="IPR035669">
    <property type="entry name" value="SGNH_plant_lipase-like"/>
</dbReference>
<evidence type="ECO:0000313" key="4">
    <source>
        <dbReference type="EMBL" id="KAG2614312.1"/>
    </source>
</evidence>
<name>A0A8T0TQH4_PANVG</name>
<gene>
    <name evidence="4" type="ORF">PVAP13_4KG381103</name>
</gene>
<comment type="similarity">
    <text evidence="1">Belongs to the 'GDSL' lipolytic enzyme family.</text>
</comment>
<evidence type="ECO:0000256" key="2">
    <source>
        <dbReference type="ARBA" id="ARBA00022801"/>
    </source>
</evidence>
<dbReference type="InterPro" id="IPR001087">
    <property type="entry name" value="GDSL"/>
</dbReference>
<dbReference type="AlphaFoldDB" id="A0A8T0TQH4"/>
<dbReference type="Gene3D" id="3.40.50.1110">
    <property type="entry name" value="SGNH hydrolase"/>
    <property type="match status" value="1"/>
</dbReference>
<dbReference type="SUPFAM" id="SSF52266">
    <property type="entry name" value="SGNH hydrolase"/>
    <property type="match status" value="1"/>
</dbReference>
<dbReference type="Pfam" id="PF00657">
    <property type="entry name" value="Lipase_GDSL"/>
    <property type="match status" value="1"/>
</dbReference>
<dbReference type="Proteomes" id="UP000823388">
    <property type="component" value="Chromosome 4K"/>
</dbReference>
<dbReference type="InterPro" id="IPR036514">
    <property type="entry name" value="SGNH_hydro_sf"/>
</dbReference>
<evidence type="ECO:0000256" key="1">
    <source>
        <dbReference type="ARBA" id="ARBA00008668"/>
    </source>
</evidence>
<evidence type="ECO:0000256" key="3">
    <source>
        <dbReference type="ARBA" id="ARBA00022963"/>
    </source>
</evidence>
<dbReference type="PANTHER" id="PTHR45648:SF46">
    <property type="entry name" value="OS06G0725100 PROTEIN"/>
    <property type="match status" value="1"/>
</dbReference>
<proteinExistence type="inferred from homology"/>
<dbReference type="EMBL" id="CM029043">
    <property type="protein sequence ID" value="KAG2614312.1"/>
    <property type="molecule type" value="Genomic_DNA"/>
</dbReference>
<dbReference type="GO" id="GO:0016788">
    <property type="term" value="F:hydrolase activity, acting on ester bonds"/>
    <property type="evidence" value="ECO:0007669"/>
    <property type="project" value="InterPro"/>
</dbReference>